<gene>
    <name evidence="1" type="ORF">Goklo_009480</name>
</gene>
<dbReference type="Proteomes" id="UP000593573">
    <property type="component" value="Unassembled WGS sequence"/>
</dbReference>
<proteinExistence type="predicted"/>
<organism evidence="1 2">
    <name type="scientific">Gossypium klotzschianum</name>
    <dbReference type="NCBI Taxonomy" id="34286"/>
    <lineage>
        <taxon>Eukaryota</taxon>
        <taxon>Viridiplantae</taxon>
        <taxon>Streptophyta</taxon>
        <taxon>Embryophyta</taxon>
        <taxon>Tracheophyta</taxon>
        <taxon>Spermatophyta</taxon>
        <taxon>Magnoliopsida</taxon>
        <taxon>eudicotyledons</taxon>
        <taxon>Gunneridae</taxon>
        <taxon>Pentapetalae</taxon>
        <taxon>rosids</taxon>
        <taxon>malvids</taxon>
        <taxon>Malvales</taxon>
        <taxon>Malvaceae</taxon>
        <taxon>Malvoideae</taxon>
        <taxon>Gossypium</taxon>
    </lineage>
</organism>
<dbReference type="AlphaFoldDB" id="A0A7J8V401"/>
<reference evidence="1 2" key="1">
    <citation type="journal article" date="2019" name="Genome Biol. Evol.">
        <title>Insights into the evolution of the New World diploid cottons (Gossypium, subgenus Houzingenia) based on genome sequencing.</title>
        <authorList>
            <person name="Grover C.E."/>
            <person name="Arick M.A. 2nd"/>
            <person name="Thrash A."/>
            <person name="Conover J.L."/>
            <person name="Sanders W.S."/>
            <person name="Peterson D.G."/>
            <person name="Frelichowski J.E."/>
            <person name="Scheffler J.A."/>
            <person name="Scheffler B.E."/>
            <person name="Wendel J.F."/>
        </authorList>
    </citation>
    <scope>NUCLEOTIDE SEQUENCE [LARGE SCALE GENOMIC DNA]</scope>
    <source>
        <strain evidence="1">57</strain>
        <tissue evidence="1">Leaf</tissue>
    </source>
</reference>
<evidence type="ECO:0000313" key="2">
    <source>
        <dbReference type="Proteomes" id="UP000593573"/>
    </source>
</evidence>
<evidence type="ECO:0000313" key="1">
    <source>
        <dbReference type="EMBL" id="MBA0657174.1"/>
    </source>
</evidence>
<name>A0A7J8V401_9ROSI</name>
<dbReference type="EMBL" id="JABFAB010000008">
    <property type="protein sequence ID" value="MBA0657174.1"/>
    <property type="molecule type" value="Genomic_DNA"/>
</dbReference>
<protein>
    <submittedName>
        <fullName evidence="1">Uncharacterized protein</fullName>
    </submittedName>
</protein>
<sequence length="31" mass="3714">MVGLMWTQNCQRQPILSVIRGRDYPRKPTLR</sequence>
<comment type="caution">
    <text evidence="1">The sequence shown here is derived from an EMBL/GenBank/DDBJ whole genome shotgun (WGS) entry which is preliminary data.</text>
</comment>
<accession>A0A7J8V401</accession>
<keyword evidence="2" id="KW-1185">Reference proteome</keyword>